<dbReference type="GO" id="GO:0016567">
    <property type="term" value="P:protein ubiquitination"/>
    <property type="evidence" value="ECO:0007669"/>
    <property type="project" value="TreeGrafter"/>
</dbReference>
<keyword evidence="2 4" id="KW-0863">Zinc-finger</keyword>
<evidence type="ECO:0000313" key="8">
    <source>
        <dbReference type="Proteomes" id="UP001497480"/>
    </source>
</evidence>
<dbReference type="EMBL" id="CAXHTB010000012">
    <property type="protein sequence ID" value="CAL0316699.1"/>
    <property type="molecule type" value="Genomic_DNA"/>
</dbReference>
<reference evidence="7 8" key="1">
    <citation type="submission" date="2024-03" db="EMBL/GenBank/DDBJ databases">
        <authorList>
            <person name="Martinez-Hernandez J."/>
        </authorList>
    </citation>
    <scope>NUCLEOTIDE SEQUENCE [LARGE SCALE GENOMIC DNA]</scope>
</reference>
<evidence type="ECO:0000256" key="3">
    <source>
        <dbReference type="ARBA" id="ARBA00022833"/>
    </source>
</evidence>
<feature type="region of interest" description="Disordered" evidence="5">
    <location>
        <begin position="1"/>
        <end position="37"/>
    </location>
</feature>
<dbReference type="Proteomes" id="UP001497480">
    <property type="component" value="Unassembled WGS sequence"/>
</dbReference>
<keyword evidence="1" id="KW-0479">Metal-binding</keyword>
<keyword evidence="8" id="KW-1185">Reference proteome</keyword>
<dbReference type="SMART" id="SM00184">
    <property type="entry name" value="RING"/>
    <property type="match status" value="1"/>
</dbReference>
<evidence type="ECO:0000256" key="4">
    <source>
        <dbReference type="PROSITE-ProRule" id="PRU00175"/>
    </source>
</evidence>
<name>A0AAV1X4N9_LUPLU</name>
<comment type="caution">
    <text evidence="7">The sequence shown here is derived from an EMBL/GenBank/DDBJ whole genome shotgun (WGS) entry which is preliminary data.</text>
</comment>
<accession>A0AAV1X4N9</accession>
<keyword evidence="3" id="KW-0862">Zinc</keyword>
<dbReference type="AlphaFoldDB" id="A0AAV1X4N9"/>
<proteinExistence type="predicted"/>
<dbReference type="GO" id="GO:0061630">
    <property type="term" value="F:ubiquitin protein ligase activity"/>
    <property type="evidence" value="ECO:0007669"/>
    <property type="project" value="TreeGrafter"/>
</dbReference>
<dbReference type="PANTHER" id="PTHR46858">
    <property type="entry name" value="OS05G0521000 PROTEIN"/>
    <property type="match status" value="1"/>
</dbReference>
<dbReference type="Gene3D" id="3.30.40.10">
    <property type="entry name" value="Zinc/RING finger domain, C3HC4 (zinc finger)"/>
    <property type="match status" value="1"/>
</dbReference>
<dbReference type="GO" id="GO:0008270">
    <property type="term" value="F:zinc ion binding"/>
    <property type="evidence" value="ECO:0007669"/>
    <property type="project" value="UniProtKB-KW"/>
</dbReference>
<evidence type="ECO:0000313" key="7">
    <source>
        <dbReference type="EMBL" id="CAL0316699.1"/>
    </source>
</evidence>
<feature type="domain" description="RING-type" evidence="6">
    <location>
        <begin position="86"/>
        <end position="125"/>
    </location>
</feature>
<dbReference type="InterPro" id="IPR013083">
    <property type="entry name" value="Znf_RING/FYVE/PHD"/>
</dbReference>
<dbReference type="PANTHER" id="PTHR46858:SF7">
    <property type="entry name" value="RING-TYPE DOMAIN-CONTAINING PROTEIN"/>
    <property type="match status" value="1"/>
</dbReference>
<protein>
    <recommendedName>
        <fullName evidence="6">RING-type domain-containing protein</fullName>
    </recommendedName>
</protein>
<dbReference type="SUPFAM" id="SSF57850">
    <property type="entry name" value="RING/U-box"/>
    <property type="match status" value="1"/>
</dbReference>
<dbReference type="Pfam" id="PF13920">
    <property type="entry name" value="zf-C3HC4_3"/>
    <property type="match status" value="1"/>
</dbReference>
<evidence type="ECO:0000256" key="2">
    <source>
        <dbReference type="ARBA" id="ARBA00022771"/>
    </source>
</evidence>
<dbReference type="PROSITE" id="PS50089">
    <property type="entry name" value="ZF_RING_2"/>
    <property type="match status" value="1"/>
</dbReference>
<organism evidence="7 8">
    <name type="scientific">Lupinus luteus</name>
    <name type="common">European yellow lupine</name>
    <dbReference type="NCBI Taxonomy" id="3873"/>
    <lineage>
        <taxon>Eukaryota</taxon>
        <taxon>Viridiplantae</taxon>
        <taxon>Streptophyta</taxon>
        <taxon>Embryophyta</taxon>
        <taxon>Tracheophyta</taxon>
        <taxon>Spermatophyta</taxon>
        <taxon>Magnoliopsida</taxon>
        <taxon>eudicotyledons</taxon>
        <taxon>Gunneridae</taxon>
        <taxon>Pentapetalae</taxon>
        <taxon>rosids</taxon>
        <taxon>fabids</taxon>
        <taxon>Fabales</taxon>
        <taxon>Fabaceae</taxon>
        <taxon>Papilionoideae</taxon>
        <taxon>50 kb inversion clade</taxon>
        <taxon>genistoids sensu lato</taxon>
        <taxon>core genistoids</taxon>
        <taxon>Genisteae</taxon>
        <taxon>Lupinus</taxon>
    </lineage>
</organism>
<sequence>MAIHASLQHATNDKPPFPDAHPKFEASSSTGRNNTSKHGFVVTDVVPVDGPIQYPSIDLNTIDMSSPVVEKLPKEEKHADGNRSLCVICLDAPAEGACIPCGHVAGCMSCLNKVKTKKLGCPVCRAKINQVIKLYHV</sequence>
<evidence type="ECO:0000259" key="6">
    <source>
        <dbReference type="PROSITE" id="PS50089"/>
    </source>
</evidence>
<evidence type="ECO:0000256" key="5">
    <source>
        <dbReference type="SAM" id="MobiDB-lite"/>
    </source>
</evidence>
<evidence type="ECO:0000256" key="1">
    <source>
        <dbReference type="ARBA" id="ARBA00022723"/>
    </source>
</evidence>
<gene>
    <name evidence="7" type="ORF">LLUT_LOCUS17759</name>
</gene>
<dbReference type="InterPro" id="IPR001841">
    <property type="entry name" value="Znf_RING"/>
</dbReference>
<feature type="compositionally biased region" description="Polar residues" evidence="5">
    <location>
        <begin position="26"/>
        <end position="37"/>
    </location>
</feature>